<dbReference type="GO" id="GO:0004674">
    <property type="term" value="F:protein serine/threonine kinase activity"/>
    <property type="evidence" value="ECO:0007669"/>
    <property type="project" value="TreeGrafter"/>
</dbReference>
<dbReference type="SMART" id="SM00220">
    <property type="entry name" value="S_TKc"/>
    <property type="match status" value="1"/>
</dbReference>
<name>A0A165NMT0_EXIGL</name>
<dbReference type="InterPro" id="IPR011009">
    <property type="entry name" value="Kinase-like_dom_sf"/>
</dbReference>
<dbReference type="InParanoid" id="A0A165NMT0"/>
<evidence type="ECO:0000313" key="2">
    <source>
        <dbReference type="EMBL" id="KZW00965.1"/>
    </source>
</evidence>
<dbReference type="Proteomes" id="UP000077266">
    <property type="component" value="Unassembled WGS sequence"/>
</dbReference>
<dbReference type="GO" id="GO:0005634">
    <property type="term" value="C:nucleus"/>
    <property type="evidence" value="ECO:0007669"/>
    <property type="project" value="TreeGrafter"/>
</dbReference>
<dbReference type="AlphaFoldDB" id="A0A165NMT0"/>
<feature type="domain" description="Protein kinase" evidence="1">
    <location>
        <begin position="53"/>
        <end position="333"/>
    </location>
</feature>
<organism evidence="2 3">
    <name type="scientific">Exidia glandulosa HHB12029</name>
    <dbReference type="NCBI Taxonomy" id="1314781"/>
    <lineage>
        <taxon>Eukaryota</taxon>
        <taxon>Fungi</taxon>
        <taxon>Dikarya</taxon>
        <taxon>Basidiomycota</taxon>
        <taxon>Agaricomycotina</taxon>
        <taxon>Agaricomycetes</taxon>
        <taxon>Auriculariales</taxon>
        <taxon>Exidiaceae</taxon>
        <taxon>Exidia</taxon>
    </lineage>
</organism>
<dbReference type="PROSITE" id="PS50011">
    <property type="entry name" value="PROTEIN_KINASE_DOM"/>
    <property type="match status" value="1"/>
</dbReference>
<sequence length="354" mass="40534">MESPITIHPDISESERPWVELQPEFEQLGYRFRPRFRQGWKPSWDEDGPAGRFCGAEDAVMLDYRSVIDAFRLRDKARVVIKMLPANHEGGQNELQITRYLGNPAGGGHTATVPLLDTLVLPSRPDLIFMVLPELVRWNTRRFARVDEALNFVRQLLHGLLFMHENSVAHGDIGAGNIMMDGLHYFEDEPHPAQLSKRLDFTAPTRLRHYTPLFPKYYFIDFGRAVYNPPGYRLFVAPEYGQDWSVPEIADANVEKVDPFKVDLWSMGRFLSLYLVNSYIGLDMLLPIVQGFMQVDPNARMTASDAVDLFESILSRLSDIELSSELLRNDSYSVSSVLFEERYGEVLRAVDNMT</sequence>
<accession>A0A165NMT0</accession>
<dbReference type="SUPFAM" id="SSF56112">
    <property type="entry name" value="Protein kinase-like (PK-like)"/>
    <property type="match status" value="1"/>
</dbReference>
<dbReference type="GO" id="GO:0005524">
    <property type="term" value="F:ATP binding"/>
    <property type="evidence" value="ECO:0007669"/>
    <property type="project" value="InterPro"/>
</dbReference>
<dbReference type="GO" id="GO:0044773">
    <property type="term" value="P:mitotic DNA damage checkpoint signaling"/>
    <property type="evidence" value="ECO:0007669"/>
    <property type="project" value="TreeGrafter"/>
</dbReference>
<protein>
    <recommendedName>
        <fullName evidence="1">Protein kinase domain-containing protein</fullName>
    </recommendedName>
</protein>
<proteinExistence type="predicted"/>
<dbReference type="GO" id="GO:0005737">
    <property type="term" value="C:cytoplasm"/>
    <property type="evidence" value="ECO:0007669"/>
    <property type="project" value="TreeGrafter"/>
</dbReference>
<evidence type="ECO:0000259" key="1">
    <source>
        <dbReference type="PROSITE" id="PS50011"/>
    </source>
</evidence>
<dbReference type="OrthoDB" id="2732257at2759"/>
<evidence type="ECO:0000313" key="3">
    <source>
        <dbReference type="Proteomes" id="UP000077266"/>
    </source>
</evidence>
<reference evidence="2 3" key="1">
    <citation type="journal article" date="2016" name="Mol. Biol. Evol.">
        <title>Comparative Genomics of Early-Diverging Mushroom-Forming Fungi Provides Insights into the Origins of Lignocellulose Decay Capabilities.</title>
        <authorList>
            <person name="Nagy L.G."/>
            <person name="Riley R."/>
            <person name="Tritt A."/>
            <person name="Adam C."/>
            <person name="Daum C."/>
            <person name="Floudas D."/>
            <person name="Sun H."/>
            <person name="Yadav J.S."/>
            <person name="Pangilinan J."/>
            <person name="Larsson K.H."/>
            <person name="Matsuura K."/>
            <person name="Barry K."/>
            <person name="Labutti K."/>
            <person name="Kuo R."/>
            <person name="Ohm R.A."/>
            <person name="Bhattacharya S.S."/>
            <person name="Shirouzu T."/>
            <person name="Yoshinaga Y."/>
            <person name="Martin F.M."/>
            <person name="Grigoriev I.V."/>
            <person name="Hibbett D.S."/>
        </authorList>
    </citation>
    <scope>NUCLEOTIDE SEQUENCE [LARGE SCALE GENOMIC DNA]</scope>
    <source>
        <strain evidence="2 3">HHB12029</strain>
    </source>
</reference>
<dbReference type="PANTHER" id="PTHR44167:SF18">
    <property type="entry name" value="PROTEIN KINASE DOMAIN-CONTAINING PROTEIN"/>
    <property type="match status" value="1"/>
</dbReference>
<gene>
    <name evidence="2" type="ORF">EXIGLDRAFT_666792</name>
</gene>
<dbReference type="EMBL" id="KV425897">
    <property type="protein sequence ID" value="KZW00965.1"/>
    <property type="molecule type" value="Genomic_DNA"/>
</dbReference>
<dbReference type="InterPro" id="IPR000719">
    <property type="entry name" value="Prot_kinase_dom"/>
</dbReference>
<dbReference type="Gene3D" id="1.10.510.10">
    <property type="entry name" value="Transferase(Phosphotransferase) domain 1"/>
    <property type="match status" value="1"/>
</dbReference>
<keyword evidence="3" id="KW-1185">Reference proteome</keyword>
<dbReference type="PANTHER" id="PTHR44167">
    <property type="entry name" value="OVARIAN-SPECIFIC SERINE/THREONINE-PROTEIN KINASE LOK-RELATED"/>
    <property type="match status" value="1"/>
</dbReference>
<dbReference type="STRING" id="1314781.A0A165NMT0"/>